<comment type="caution">
    <text evidence="2">The sequence shown here is derived from an EMBL/GenBank/DDBJ whole genome shotgun (WGS) entry which is preliminary data.</text>
</comment>
<dbReference type="RefSeq" id="WP_204632868.1">
    <property type="nucleotide sequence ID" value="NZ_BSOC01000005.1"/>
</dbReference>
<proteinExistence type="predicted"/>
<organism evidence="2 3">
    <name type="scientific">Dyella mobilis</name>
    <dbReference type="NCBI Taxonomy" id="1849582"/>
    <lineage>
        <taxon>Bacteria</taxon>
        <taxon>Pseudomonadati</taxon>
        <taxon>Pseudomonadota</taxon>
        <taxon>Gammaproteobacteria</taxon>
        <taxon>Lysobacterales</taxon>
        <taxon>Rhodanobacteraceae</taxon>
        <taxon>Dyella</taxon>
    </lineage>
</organism>
<dbReference type="Pfam" id="PF19740">
    <property type="entry name" value="DUF6229"/>
    <property type="match status" value="1"/>
</dbReference>
<accession>A0ABS2KK25</accession>
<name>A0ABS2KK25_9GAMM</name>
<sequence length="66" mass="6791">MLSASQDQIKSWRNSADATSPAGPLFVSGRFAESDIVSSTNIVTAYAVCSGRCGTICSGSSHAECC</sequence>
<dbReference type="Proteomes" id="UP001430193">
    <property type="component" value="Unassembled WGS sequence"/>
</dbReference>
<protein>
    <submittedName>
        <fullName evidence="2">Uncharacterized protein</fullName>
    </submittedName>
</protein>
<evidence type="ECO:0000313" key="2">
    <source>
        <dbReference type="EMBL" id="MBM7131278.1"/>
    </source>
</evidence>
<feature type="compositionally biased region" description="Polar residues" evidence="1">
    <location>
        <begin position="1"/>
        <end position="18"/>
    </location>
</feature>
<keyword evidence="3" id="KW-1185">Reference proteome</keyword>
<gene>
    <name evidence="2" type="ORF">ISS99_17260</name>
</gene>
<dbReference type="InterPro" id="IPR046197">
    <property type="entry name" value="DUF6229"/>
</dbReference>
<feature type="region of interest" description="Disordered" evidence="1">
    <location>
        <begin position="1"/>
        <end position="23"/>
    </location>
</feature>
<dbReference type="EMBL" id="JADIKF010000040">
    <property type="protein sequence ID" value="MBM7131278.1"/>
    <property type="molecule type" value="Genomic_DNA"/>
</dbReference>
<evidence type="ECO:0000256" key="1">
    <source>
        <dbReference type="SAM" id="MobiDB-lite"/>
    </source>
</evidence>
<evidence type="ECO:0000313" key="3">
    <source>
        <dbReference type="Proteomes" id="UP001430193"/>
    </source>
</evidence>
<reference evidence="2" key="1">
    <citation type="submission" date="2020-10" db="EMBL/GenBank/DDBJ databases">
        <title>Phylogeny of dyella-like bacteria.</title>
        <authorList>
            <person name="Fu J."/>
        </authorList>
    </citation>
    <scope>NUCLEOTIDE SEQUENCE</scope>
    <source>
        <strain evidence="2">DHON07</strain>
    </source>
</reference>